<accession>A0A3M7S9J0</accession>
<proteinExistence type="predicted"/>
<comment type="caution">
    <text evidence="1">The sequence shown here is derived from an EMBL/GenBank/DDBJ whole genome shotgun (WGS) entry which is preliminary data.</text>
</comment>
<keyword evidence="2" id="KW-1185">Reference proteome</keyword>
<protein>
    <submittedName>
        <fullName evidence="1">Uncharacterized protein</fullName>
    </submittedName>
</protein>
<dbReference type="EMBL" id="REGN01001798">
    <property type="protein sequence ID" value="RNA32431.1"/>
    <property type="molecule type" value="Genomic_DNA"/>
</dbReference>
<gene>
    <name evidence="1" type="ORF">BpHYR1_017500</name>
</gene>
<organism evidence="1 2">
    <name type="scientific">Brachionus plicatilis</name>
    <name type="common">Marine rotifer</name>
    <name type="synonym">Brachionus muelleri</name>
    <dbReference type="NCBI Taxonomy" id="10195"/>
    <lineage>
        <taxon>Eukaryota</taxon>
        <taxon>Metazoa</taxon>
        <taxon>Spiralia</taxon>
        <taxon>Gnathifera</taxon>
        <taxon>Rotifera</taxon>
        <taxon>Eurotatoria</taxon>
        <taxon>Monogononta</taxon>
        <taxon>Pseudotrocha</taxon>
        <taxon>Ploima</taxon>
        <taxon>Brachionidae</taxon>
        <taxon>Brachionus</taxon>
    </lineage>
</organism>
<reference evidence="1 2" key="1">
    <citation type="journal article" date="2018" name="Sci. Rep.">
        <title>Genomic signatures of local adaptation to the degree of environmental predictability in rotifers.</title>
        <authorList>
            <person name="Franch-Gras L."/>
            <person name="Hahn C."/>
            <person name="Garcia-Roger E.M."/>
            <person name="Carmona M.J."/>
            <person name="Serra M."/>
            <person name="Gomez A."/>
        </authorList>
    </citation>
    <scope>NUCLEOTIDE SEQUENCE [LARGE SCALE GENOMIC DNA]</scope>
    <source>
        <strain evidence="1">HYR1</strain>
    </source>
</reference>
<name>A0A3M7S9J0_BRAPC</name>
<dbReference type="Proteomes" id="UP000276133">
    <property type="component" value="Unassembled WGS sequence"/>
</dbReference>
<sequence length="176" mass="19966">LIRRILQAFSTLLPARILAIGEPIIENLKPNDDLVMTKKNCLISIEDIDILSISCKCINILSISSKGIDICQKSVFSFTLFFLFGTVISIPLDDISKISILLVDIDKILIPLDDIEILFLSFESFLSPFKISMKDILIFMLKKNYAQITKIDLDFSGQKSKTSHFDSLVLLFKFNR</sequence>
<evidence type="ECO:0000313" key="1">
    <source>
        <dbReference type="EMBL" id="RNA32431.1"/>
    </source>
</evidence>
<dbReference type="AlphaFoldDB" id="A0A3M7S9J0"/>
<feature type="non-terminal residue" evidence="1">
    <location>
        <position position="1"/>
    </location>
</feature>
<evidence type="ECO:0000313" key="2">
    <source>
        <dbReference type="Proteomes" id="UP000276133"/>
    </source>
</evidence>